<proteinExistence type="predicted"/>
<dbReference type="AlphaFoldDB" id="A0A9W6XHC1"/>
<name>A0A9W6XHC1_9STRA</name>
<comment type="caution">
    <text evidence="1">The sequence shown here is derived from an EMBL/GenBank/DDBJ whole genome shotgun (WGS) entry which is preliminary data.</text>
</comment>
<reference evidence="1" key="1">
    <citation type="submission" date="2023-04" db="EMBL/GenBank/DDBJ databases">
        <title>Phytophthora fragariaefolia NBRC 109709.</title>
        <authorList>
            <person name="Ichikawa N."/>
            <person name="Sato H."/>
            <person name="Tonouchi N."/>
        </authorList>
    </citation>
    <scope>NUCLEOTIDE SEQUENCE</scope>
    <source>
        <strain evidence="1">NBRC 109709</strain>
    </source>
</reference>
<dbReference type="Proteomes" id="UP001165121">
    <property type="component" value="Unassembled WGS sequence"/>
</dbReference>
<evidence type="ECO:0000313" key="2">
    <source>
        <dbReference type="Proteomes" id="UP001165121"/>
    </source>
</evidence>
<dbReference type="EMBL" id="BSXT01001091">
    <property type="protein sequence ID" value="GMF38489.1"/>
    <property type="molecule type" value="Genomic_DNA"/>
</dbReference>
<protein>
    <submittedName>
        <fullName evidence="1">Unnamed protein product</fullName>
    </submittedName>
</protein>
<dbReference type="Gene3D" id="2.40.70.10">
    <property type="entry name" value="Acid Proteases"/>
    <property type="match status" value="1"/>
</dbReference>
<evidence type="ECO:0000313" key="1">
    <source>
        <dbReference type="EMBL" id="GMF38489.1"/>
    </source>
</evidence>
<gene>
    <name evidence="1" type="ORF">Pfra01_001112900</name>
</gene>
<dbReference type="InterPro" id="IPR021109">
    <property type="entry name" value="Peptidase_aspartic_dom_sf"/>
</dbReference>
<dbReference type="OrthoDB" id="127257at2759"/>
<sequence length="271" mass="29975">MPMKLDSGARYSVAGTDWMLRGERARRPAPVDVVEGIGGFMQDVIGIWTFHMRNAYGQAVTVDACIIEGCTDEFLVGVNFLQQQKATVDFEKNEVKYDKRQQRVVIPFRTHSSRDGVKVAAVRLARHAKLARSAVTPVEVVVAPPNGEEGIFVPTVSCGSVMLAAAVTTSRNGKATVPMINVYGSKTKLPSRKELGVWIPLEKDMQVLALDGELKRHNLNAWLAELGDTETPLDNEDEVRVSEEEPNARAIVVRLLRATVKCRETRVIAHR</sequence>
<organism evidence="1 2">
    <name type="scientific">Phytophthora fragariaefolia</name>
    <dbReference type="NCBI Taxonomy" id="1490495"/>
    <lineage>
        <taxon>Eukaryota</taxon>
        <taxon>Sar</taxon>
        <taxon>Stramenopiles</taxon>
        <taxon>Oomycota</taxon>
        <taxon>Peronosporomycetes</taxon>
        <taxon>Peronosporales</taxon>
        <taxon>Peronosporaceae</taxon>
        <taxon>Phytophthora</taxon>
    </lineage>
</organism>
<keyword evidence="2" id="KW-1185">Reference proteome</keyword>
<accession>A0A9W6XHC1</accession>